<sequence>MCKVNCPGGKTPLQLQAQLLFIPIKWRLDKSIQSVRGEAPSKFNIDFIKYHPFSLFLSAFIPSIQFLIPLIFIFIIILISIVLRYKLKMLSKLAFFLPIILFSLFPGGEGVRDPKHKVLLAPAKFFQKIYLFKVICLRSPDGDIFSKSEHNRVRFQCLSQKIPLQKFFGKNSPDGDIFLLKLEKSTALSQWKEVGKRPDKKLFLQKDERQQFGRIGFPIVKRETKTLKWPDGKFLPKGGHTIGCPSNPPPTISLLLAQFIYKIFQIIFILFFKKYFSIFPMAQRSLPPPLLAGETSEEYLSKCQRMAYSPEHPKREENLAEYLIRIMGPVNWDNLEIKRMAEGLIFLVWDKLMLREQPMPVNRPVLSRPASIELVEPYISVEKHFKLKGQPLKHPSLPCLVAEGGVRGTTRKSKKNSRMVGHRCWRSGQVHRDYIPLEKVIYLPEGPANPPETRAPTPPPQPALEQVGKKDEEIRIVARGIKTLTITFLICALFFPTAFAIEPTFVENHDFCLSPHPSRFFSVFPYLMTANFNLESFKMSKQPSTKEARELRKQREKAYCQQLGKPVTLEDFDLMNEWLDTGSEIVPTTNESILDFNEEQPAENTLNYEKIVEQQPPTEQQPFYSILNPPPAPPTTTNKDNHQGEKHVLQQQAQKQPVGLETGKINALGGDEEENLKEKQEKLNLELMRQRERRKDQERSERRKAEAKAEKRREEERQEHRALMKAILESLGKKPTETKSNETLLPGPKPQAAPAAVPLSHVQVRAPVPPSSQPSYSGRKRPWGQSTSKAPAEPLRIPASAADVEKHLKFVHLHSECIMESIKSAYGHVDESVIRSQNPIFVQHVLAIEAAATRLKKTIKTAFFELNIEP</sequence>
<reference evidence="1" key="1">
    <citation type="submission" date="2023-11" db="EMBL/GenBank/DDBJ databases">
        <authorList>
            <person name="Poullet M."/>
        </authorList>
    </citation>
    <scope>NUCLEOTIDE SEQUENCE</scope>
    <source>
        <strain evidence="1">E1834</strain>
    </source>
</reference>
<comment type="caution">
    <text evidence="1">The sequence shown here is derived from an EMBL/GenBank/DDBJ whole genome shotgun (WGS) entry which is preliminary data.</text>
</comment>
<name>A0ACB1A9K8_MELEN</name>
<keyword evidence="2" id="KW-1185">Reference proteome</keyword>
<protein>
    <submittedName>
        <fullName evidence="1">Uncharacterized protein</fullName>
    </submittedName>
</protein>
<organism evidence="1 2">
    <name type="scientific">Meloidogyne enterolobii</name>
    <name type="common">Root-knot nematode worm</name>
    <name type="synonym">Meloidogyne mayaguensis</name>
    <dbReference type="NCBI Taxonomy" id="390850"/>
    <lineage>
        <taxon>Eukaryota</taxon>
        <taxon>Metazoa</taxon>
        <taxon>Ecdysozoa</taxon>
        <taxon>Nematoda</taxon>
        <taxon>Chromadorea</taxon>
        <taxon>Rhabditida</taxon>
        <taxon>Tylenchina</taxon>
        <taxon>Tylenchomorpha</taxon>
        <taxon>Tylenchoidea</taxon>
        <taxon>Meloidogynidae</taxon>
        <taxon>Meloidogyninae</taxon>
        <taxon>Meloidogyne</taxon>
    </lineage>
</organism>
<evidence type="ECO:0000313" key="1">
    <source>
        <dbReference type="EMBL" id="CAK5087969.1"/>
    </source>
</evidence>
<accession>A0ACB1A9K8</accession>
<evidence type="ECO:0000313" key="2">
    <source>
        <dbReference type="Proteomes" id="UP001497535"/>
    </source>
</evidence>
<dbReference type="Proteomes" id="UP001497535">
    <property type="component" value="Unassembled WGS sequence"/>
</dbReference>
<proteinExistence type="predicted"/>
<gene>
    <name evidence="1" type="ORF">MENTE1834_LOCUS35597</name>
</gene>
<dbReference type="EMBL" id="CAVMJV010000068">
    <property type="protein sequence ID" value="CAK5087969.1"/>
    <property type="molecule type" value="Genomic_DNA"/>
</dbReference>